<proteinExistence type="predicted"/>
<evidence type="ECO:0000313" key="2">
    <source>
        <dbReference type="EMBL" id="KIO20698.1"/>
    </source>
</evidence>
<dbReference type="HOGENOM" id="CLU_2905823_0_0_1"/>
<reference evidence="2 3" key="1">
    <citation type="submission" date="2014-04" db="EMBL/GenBank/DDBJ databases">
        <authorList>
            <consortium name="DOE Joint Genome Institute"/>
            <person name="Kuo A."/>
            <person name="Girlanda M."/>
            <person name="Perotto S."/>
            <person name="Kohler A."/>
            <person name="Nagy L.G."/>
            <person name="Floudas D."/>
            <person name="Copeland A."/>
            <person name="Barry K.W."/>
            <person name="Cichocki N."/>
            <person name="Veneault-Fourrey C."/>
            <person name="LaButti K."/>
            <person name="Lindquist E.A."/>
            <person name="Lipzen A."/>
            <person name="Lundell T."/>
            <person name="Morin E."/>
            <person name="Murat C."/>
            <person name="Sun H."/>
            <person name="Tunlid A."/>
            <person name="Henrissat B."/>
            <person name="Grigoriev I.V."/>
            <person name="Hibbett D.S."/>
            <person name="Martin F."/>
            <person name="Nordberg H.P."/>
            <person name="Cantor M.N."/>
            <person name="Hua S.X."/>
        </authorList>
    </citation>
    <scope>NUCLEOTIDE SEQUENCE [LARGE SCALE GENOMIC DNA]</scope>
    <source>
        <strain evidence="2 3">MUT 4182</strain>
    </source>
</reference>
<sequence length="62" mass="6352">MDAAGATENATTALLPARPTASTRASSQPLRPAKGGRPSSRTPAEPGSSRGTRRPSRPVRSP</sequence>
<feature type="compositionally biased region" description="Basic residues" evidence="1">
    <location>
        <begin position="51"/>
        <end position="62"/>
    </location>
</feature>
<gene>
    <name evidence="2" type="ORF">M407DRAFT_245721</name>
</gene>
<dbReference type="EMBL" id="KN823165">
    <property type="protein sequence ID" value="KIO20698.1"/>
    <property type="molecule type" value="Genomic_DNA"/>
</dbReference>
<evidence type="ECO:0000256" key="1">
    <source>
        <dbReference type="SAM" id="MobiDB-lite"/>
    </source>
</evidence>
<reference evidence="3" key="2">
    <citation type="submission" date="2015-01" db="EMBL/GenBank/DDBJ databases">
        <title>Evolutionary Origins and Diversification of the Mycorrhizal Mutualists.</title>
        <authorList>
            <consortium name="DOE Joint Genome Institute"/>
            <consortium name="Mycorrhizal Genomics Consortium"/>
            <person name="Kohler A."/>
            <person name="Kuo A."/>
            <person name="Nagy L.G."/>
            <person name="Floudas D."/>
            <person name="Copeland A."/>
            <person name="Barry K.W."/>
            <person name="Cichocki N."/>
            <person name="Veneault-Fourrey C."/>
            <person name="LaButti K."/>
            <person name="Lindquist E.A."/>
            <person name="Lipzen A."/>
            <person name="Lundell T."/>
            <person name="Morin E."/>
            <person name="Murat C."/>
            <person name="Riley R."/>
            <person name="Ohm R."/>
            <person name="Sun H."/>
            <person name="Tunlid A."/>
            <person name="Henrissat B."/>
            <person name="Grigoriev I.V."/>
            <person name="Hibbett D.S."/>
            <person name="Martin F."/>
        </authorList>
    </citation>
    <scope>NUCLEOTIDE SEQUENCE [LARGE SCALE GENOMIC DNA]</scope>
    <source>
        <strain evidence="3">MUT 4182</strain>
    </source>
</reference>
<feature type="region of interest" description="Disordered" evidence="1">
    <location>
        <begin position="1"/>
        <end position="62"/>
    </location>
</feature>
<organism evidence="2 3">
    <name type="scientific">Tulasnella calospora MUT 4182</name>
    <dbReference type="NCBI Taxonomy" id="1051891"/>
    <lineage>
        <taxon>Eukaryota</taxon>
        <taxon>Fungi</taxon>
        <taxon>Dikarya</taxon>
        <taxon>Basidiomycota</taxon>
        <taxon>Agaricomycotina</taxon>
        <taxon>Agaricomycetes</taxon>
        <taxon>Cantharellales</taxon>
        <taxon>Tulasnellaceae</taxon>
        <taxon>Tulasnella</taxon>
    </lineage>
</organism>
<protein>
    <submittedName>
        <fullName evidence="2">Uncharacterized protein</fullName>
    </submittedName>
</protein>
<accession>A0A0C3KGS3</accession>
<keyword evidence="3" id="KW-1185">Reference proteome</keyword>
<feature type="compositionally biased region" description="Low complexity" evidence="1">
    <location>
        <begin position="10"/>
        <end position="23"/>
    </location>
</feature>
<evidence type="ECO:0000313" key="3">
    <source>
        <dbReference type="Proteomes" id="UP000054248"/>
    </source>
</evidence>
<dbReference type="Proteomes" id="UP000054248">
    <property type="component" value="Unassembled WGS sequence"/>
</dbReference>
<dbReference type="AlphaFoldDB" id="A0A0C3KGS3"/>
<name>A0A0C3KGS3_9AGAM</name>